<keyword evidence="1 2" id="KW-0732">Signal</keyword>
<dbReference type="PANTHER" id="PTHR33619">
    <property type="entry name" value="POLYSACCHARIDE EXPORT PROTEIN GFCE-RELATED"/>
    <property type="match status" value="1"/>
</dbReference>
<organism evidence="5 6">
    <name type="scientific">Caulobacter rhizosphaerae</name>
    <dbReference type="NCBI Taxonomy" id="2010972"/>
    <lineage>
        <taxon>Bacteria</taxon>
        <taxon>Pseudomonadati</taxon>
        <taxon>Pseudomonadota</taxon>
        <taxon>Alphaproteobacteria</taxon>
        <taxon>Caulobacterales</taxon>
        <taxon>Caulobacteraceae</taxon>
        <taxon>Caulobacter</taxon>
    </lineage>
</organism>
<dbReference type="PROSITE" id="PS51257">
    <property type="entry name" value="PROKAR_LIPOPROTEIN"/>
    <property type="match status" value="1"/>
</dbReference>
<feature type="domain" description="Polysaccharide export protein N-terminal" evidence="3">
    <location>
        <begin position="55"/>
        <end position="130"/>
    </location>
</feature>
<reference evidence="5 6" key="1">
    <citation type="submission" date="2023-07" db="EMBL/GenBank/DDBJ databases">
        <title>Sorghum-associated microbial communities from plants grown in Nebraska, USA.</title>
        <authorList>
            <person name="Schachtman D."/>
        </authorList>
    </citation>
    <scope>NUCLEOTIDE SEQUENCE [LARGE SCALE GENOMIC DNA]</scope>
    <source>
        <strain evidence="5 6">DS2154</strain>
    </source>
</reference>
<dbReference type="Proteomes" id="UP001262754">
    <property type="component" value="Unassembled WGS sequence"/>
</dbReference>
<evidence type="ECO:0000256" key="2">
    <source>
        <dbReference type="SAM" id="SignalP"/>
    </source>
</evidence>
<keyword evidence="6" id="KW-1185">Reference proteome</keyword>
<dbReference type="InterPro" id="IPR003715">
    <property type="entry name" value="Poly_export_N"/>
</dbReference>
<dbReference type="RefSeq" id="WP_057184682.1">
    <property type="nucleotide sequence ID" value="NZ_BMLD01000013.1"/>
</dbReference>
<gene>
    <name evidence="5" type="ORF">J2800_002212</name>
</gene>
<evidence type="ECO:0000259" key="4">
    <source>
        <dbReference type="Pfam" id="PF10531"/>
    </source>
</evidence>
<dbReference type="EMBL" id="JAVDRL010000006">
    <property type="protein sequence ID" value="MDR6531465.1"/>
    <property type="molecule type" value="Genomic_DNA"/>
</dbReference>
<protein>
    <submittedName>
        <fullName evidence="5">Polysaccharide export outer membrane protein</fullName>
    </submittedName>
</protein>
<feature type="chain" id="PRO_5047336314" evidence="2">
    <location>
        <begin position="20"/>
        <end position="250"/>
    </location>
</feature>
<dbReference type="InterPro" id="IPR019554">
    <property type="entry name" value="Soluble_ligand-bd"/>
</dbReference>
<evidence type="ECO:0000313" key="6">
    <source>
        <dbReference type="Proteomes" id="UP001262754"/>
    </source>
</evidence>
<evidence type="ECO:0000256" key="1">
    <source>
        <dbReference type="ARBA" id="ARBA00022729"/>
    </source>
</evidence>
<feature type="signal peptide" evidence="2">
    <location>
        <begin position="1"/>
        <end position="19"/>
    </location>
</feature>
<dbReference type="Pfam" id="PF10531">
    <property type="entry name" value="SLBB"/>
    <property type="match status" value="1"/>
</dbReference>
<sequence>MHRRTILSAAFALPFAATGLSLGLAGCGHVDREPITPTARPTATFSDIGYADWSDQEPDYRFYPGDELEVTVPSAAELNKSVVVQPDGRVALPLIAPVMAADRTIGELEAAITQAYSSQLLRPQVQVSIKSTAPLKVFVGGEVGNPGAFDMAGDSDALRAVIQAGGFKTSAKRTSVVIIRRGPNGRAMLRTANLLSGMTGGRADLVPLRRFDVVYVPRSGVSEAGLFMQQYFRDLLPISFSYAINGFSGN</sequence>
<feature type="domain" description="Soluble ligand binding" evidence="4">
    <location>
        <begin position="136"/>
        <end position="188"/>
    </location>
</feature>
<name>A0ABU1N048_9CAUL</name>
<comment type="caution">
    <text evidence="5">The sequence shown here is derived from an EMBL/GenBank/DDBJ whole genome shotgun (WGS) entry which is preliminary data.</text>
</comment>
<evidence type="ECO:0000259" key="3">
    <source>
        <dbReference type="Pfam" id="PF02563"/>
    </source>
</evidence>
<dbReference type="InterPro" id="IPR049712">
    <property type="entry name" value="Poly_export"/>
</dbReference>
<dbReference type="PANTHER" id="PTHR33619:SF3">
    <property type="entry name" value="POLYSACCHARIDE EXPORT PROTEIN GFCE-RELATED"/>
    <property type="match status" value="1"/>
</dbReference>
<accession>A0ABU1N048</accession>
<dbReference type="Pfam" id="PF02563">
    <property type="entry name" value="Poly_export"/>
    <property type="match status" value="1"/>
</dbReference>
<evidence type="ECO:0000313" key="5">
    <source>
        <dbReference type="EMBL" id="MDR6531465.1"/>
    </source>
</evidence>
<proteinExistence type="predicted"/>
<dbReference type="Gene3D" id="3.10.560.10">
    <property type="entry name" value="Outer membrane lipoprotein wza domain like"/>
    <property type="match status" value="1"/>
</dbReference>